<feature type="binding site" evidence="16">
    <location>
        <position position="163"/>
    </location>
    <ligand>
        <name>substrate</name>
    </ligand>
</feature>
<accession>A0AAW2SVE3</accession>
<evidence type="ECO:0000256" key="14">
    <source>
        <dbReference type="ARBA" id="ARBA00023324"/>
    </source>
</evidence>
<keyword evidence="14 20" id="KW-0376">Hydrogen peroxide</keyword>
<feature type="disulfide bond" evidence="19">
    <location>
        <begin position="35"/>
        <end position="115"/>
    </location>
</feature>
<comment type="similarity">
    <text evidence="20">Belongs to the peroxidase family. Classical plant (class III) peroxidase subfamily.</text>
</comment>
<evidence type="ECO:0000256" key="1">
    <source>
        <dbReference type="ARBA" id="ARBA00000189"/>
    </source>
</evidence>
<evidence type="ECO:0000259" key="21">
    <source>
        <dbReference type="PROSITE" id="PS50873"/>
    </source>
</evidence>
<evidence type="ECO:0000256" key="9">
    <source>
        <dbReference type="ARBA" id="ARBA00022837"/>
    </source>
</evidence>
<dbReference type="Gene3D" id="1.10.520.10">
    <property type="match status" value="1"/>
</dbReference>
<evidence type="ECO:0000256" key="20">
    <source>
        <dbReference type="RuleBase" id="RU362060"/>
    </source>
</evidence>
<feature type="signal peptide" evidence="20">
    <location>
        <begin position="1"/>
        <end position="24"/>
    </location>
</feature>
<evidence type="ECO:0000256" key="2">
    <source>
        <dbReference type="ARBA" id="ARBA00002322"/>
    </source>
</evidence>
<keyword evidence="12 19" id="KW-1015">Disulfide bond</keyword>
<dbReference type="FunFam" id="1.10.520.10:FF:000008">
    <property type="entry name" value="Peroxidase"/>
    <property type="match status" value="1"/>
</dbReference>
<dbReference type="PRINTS" id="PR00458">
    <property type="entry name" value="PEROXIDASE"/>
</dbReference>
<dbReference type="GO" id="GO:0046872">
    <property type="term" value="F:metal ion binding"/>
    <property type="evidence" value="ECO:0007669"/>
    <property type="project" value="UniProtKB-UniRule"/>
</dbReference>
<dbReference type="EC" id="1.11.1.7" evidence="4 20"/>
<evidence type="ECO:0000256" key="18">
    <source>
        <dbReference type="PIRSR" id="PIRSR600823-4"/>
    </source>
</evidence>
<keyword evidence="7 20" id="KW-0349">Heme</keyword>
<dbReference type="CDD" id="cd00693">
    <property type="entry name" value="secretory_peroxidase"/>
    <property type="match status" value="1"/>
</dbReference>
<dbReference type="PROSITE" id="PS00435">
    <property type="entry name" value="PEROXIDASE_1"/>
    <property type="match status" value="1"/>
</dbReference>
<gene>
    <name evidence="22" type="ORF">Scaly_0027700</name>
</gene>
<evidence type="ECO:0000256" key="16">
    <source>
        <dbReference type="PIRSR" id="PIRSR600823-2"/>
    </source>
</evidence>
<reference evidence="22" key="1">
    <citation type="submission" date="2020-06" db="EMBL/GenBank/DDBJ databases">
        <authorList>
            <person name="Li T."/>
            <person name="Hu X."/>
            <person name="Zhang T."/>
            <person name="Song X."/>
            <person name="Zhang H."/>
            <person name="Dai N."/>
            <person name="Sheng W."/>
            <person name="Hou X."/>
            <person name="Wei L."/>
        </authorList>
    </citation>
    <scope>NUCLEOTIDE SEQUENCE</scope>
    <source>
        <strain evidence="22">KEN8</strain>
        <tissue evidence="22">Leaf</tissue>
    </source>
</reference>
<feature type="binding site" evidence="17">
    <location>
        <position position="245"/>
    </location>
    <ligand>
        <name>Ca(2+)</name>
        <dbReference type="ChEBI" id="CHEBI:29108"/>
        <label>2</label>
    </ligand>
</feature>
<dbReference type="AlphaFoldDB" id="A0AAW2SVE3"/>
<dbReference type="PANTHER" id="PTHR31517:SF51">
    <property type="entry name" value="PEROXIDASE 55"/>
    <property type="match status" value="1"/>
</dbReference>
<feature type="binding site" evidence="17">
    <location>
        <position position="87"/>
    </location>
    <ligand>
        <name>Ca(2+)</name>
        <dbReference type="ChEBI" id="CHEBI:29108"/>
        <label>1</label>
    </ligand>
</feature>
<evidence type="ECO:0000256" key="6">
    <source>
        <dbReference type="ARBA" id="ARBA00022559"/>
    </source>
</evidence>
<dbReference type="EMBL" id="JACGWM010000001">
    <property type="protein sequence ID" value="KAL0395793.1"/>
    <property type="molecule type" value="Genomic_DNA"/>
</dbReference>
<name>A0AAW2SVE3_9LAMI</name>
<dbReference type="GO" id="GO:0042744">
    <property type="term" value="P:hydrogen peroxide catabolic process"/>
    <property type="evidence" value="ECO:0007669"/>
    <property type="project" value="UniProtKB-KW"/>
</dbReference>
<keyword evidence="13" id="KW-0325">Glycoprotein</keyword>
<feature type="disulfide bond" evidence="19">
    <location>
        <begin position="121"/>
        <end position="321"/>
    </location>
</feature>
<keyword evidence="9 17" id="KW-0106">Calcium</keyword>
<dbReference type="PROSITE" id="PS00436">
    <property type="entry name" value="PEROXIDASE_2"/>
    <property type="match status" value="1"/>
</dbReference>
<feature type="disulfide bond" evidence="19">
    <location>
        <begin position="200"/>
        <end position="232"/>
    </location>
</feature>
<keyword evidence="6 20" id="KW-0575">Peroxidase</keyword>
<keyword evidence="10 20" id="KW-0560">Oxidoreductase</keyword>
<feature type="binding site" evidence="17">
    <location>
        <position position="67"/>
    </location>
    <ligand>
        <name>Ca(2+)</name>
        <dbReference type="ChEBI" id="CHEBI:29108"/>
        <label>1</label>
    </ligand>
</feature>
<feature type="binding site" description="axial binding residue" evidence="17">
    <location>
        <position position="193"/>
    </location>
    <ligand>
        <name>heme b</name>
        <dbReference type="ChEBI" id="CHEBI:60344"/>
    </ligand>
    <ligandPart>
        <name>Fe</name>
        <dbReference type="ChEBI" id="CHEBI:18248"/>
    </ligandPart>
</feature>
<keyword evidence="5 20" id="KW-0964">Secreted</keyword>
<feature type="binding site" evidence="17">
    <location>
        <position position="253"/>
    </location>
    <ligand>
        <name>Ca(2+)</name>
        <dbReference type="ChEBI" id="CHEBI:29108"/>
        <label>2</label>
    </ligand>
</feature>
<evidence type="ECO:0000256" key="5">
    <source>
        <dbReference type="ARBA" id="ARBA00022525"/>
    </source>
</evidence>
<comment type="subcellular location">
    <subcellularLocation>
        <location evidence="20">Secreted</location>
    </subcellularLocation>
</comment>
<feature type="chain" id="PRO_5043106751" description="Peroxidase" evidence="20">
    <location>
        <begin position="25"/>
        <end position="326"/>
    </location>
</feature>
<dbReference type="InterPro" id="IPR033905">
    <property type="entry name" value="Secretory_peroxidase"/>
</dbReference>
<dbReference type="InterPro" id="IPR019793">
    <property type="entry name" value="Peroxidases_heam-ligand_BS"/>
</dbReference>
<dbReference type="InterPro" id="IPR000823">
    <property type="entry name" value="Peroxidase_pln"/>
</dbReference>
<feature type="binding site" evidence="17">
    <location>
        <position position="194"/>
    </location>
    <ligand>
        <name>Ca(2+)</name>
        <dbReference type="ChEBI" id="CHEBI:29108"/>
        <label>2</label>
    </ligand>
</feature>
<evidence type="ECO:0000256" key="13">
    <source>
        <dbReference type="ARBA" id="ARBA00023180"/>
    </source>
</evidence>
<keyword evidence="11 17" id="KW-0408">Iron</keyword>
<dbReference type="PROSITE" id="PS50873">
    <property type="entry name" value="PEROXIDASE_4"/>
    <property type="match status" value="1"/>
</dbReference>
<reference evidence="22" key="2">
    <citation type="journal article" date="2024" name="Plant">
        <title>Genomic evolution and insights into agronomic trait innovations of Sesamum species.</title>
        <authorList>
            <person name="Miao H."/>
            <person name="Wang L."/>
            <person name="Qu L."/>
            <person name="Liu H."/>
            <person name="Sun Y."/>
            <person name="Le M."/>
            <person name="Wang Q."/>
            <person name="Wei S."/>
            <person name="Zheng Y."/>
            <person name="Lin W."/>
            <person name="Duan Y."/>
            <person name="Cao H."/>
            <person name="Xiong S."/>
            <person name="Wang X."/>
            <person name="Wei L."/>
            <person name="Li C."/>
            <person name="Ma Q."/>
            <person name="Ju M."/>
            <person name="Zhao R."/>
            <person name="Li G."/>
            <person name="Mu C."/>
            <person name="Tian Q."/>
            <person name="Mei H."/>
            <person name="Zhang T."/>
            <person name="Gao T."/>
            <person name="Zhang H."/>
        </authorList>
    </citation>
    <scope>NUCLEOTIDE SEQUENCE</scope>
    <source>
        <strain evidence="22">KEN8</strain>
    </source>
</reference>
<dbReference type="InterPro" id="IPR002016">
    <property type="entry name" value="Haem_peroxidase"/>
</dbReference>
<evidence type="ECO:0000256" key="11">
    <source>
        <dbReference type="ARBA" id="ARBA00023004"/>
    </source>
</evidence>
<feature type="active site" description="Proton acceptor" evidence="15">
    <location>
        <position position="66"/>
    </location>
</feature>
<comment type="function">
    <text evidence="2">Removal of H(2)O(2), oxidation of toxic reductants, biosynthesis and degradation of lignin, suberization, auxin catabolism, response to environmental stresses such as wounding, pathogen attack and oxidative stress. These functions might be dependent on each isozyme/isoform in each plant tissue.</text>
</comment>
<feature type="domain" description="Plant heme peroxidase family profile" evidence="21">
    <location>
        <begin position="25"/>
        <end position="325"/>
    </location>
</feature>
<feature type="binding site" evidence="17">
    <location>
        <position position="76"/>
    </location>
    <ligand>
        <name>Ca(2+)</name>
        <dbReference type="ChEBI" id="CHEBI:29108"/>
        <label>1</label>
    </ligand>
</feature>
<keyword evidence="20" id="KW-0732">Signal</keyword>
<evidence type="ECO:0000256" key="3">
    <source>
        <dbReference type="ARBA" id="ARBA00006873"/>
    </source>
</evidence>
<feature type="site" description="Transition state stabilizer" evidence="18">
    <location>
        <position position="62"/>
    </location>
</feature>
<evidence type="ECO:0000256" key="10">
    <source>
        <dbReference type="ARBA" id="ARBA00023002"/>
    </source>
</evidence>
<evidence type="ECO:0000256" key="17">
    <source>
        <dbReference type="PIRSR" id="PIRSR600823-3"/>
    </source>
</evidence>
<comment type="cofactor">
    <cofactor evidence="17 20">
        <name>Ca(2+)</name>
        <dbReference type="ChEBI" id="CHEBI:29108"/>
    </cofactor>
    <text evidence="17 20">Binds 2 calcium ions per subunit.</text>
</comment>
<sequence>MEKYYCKSLCFLILMLIVTRMGEGQLIENFYSSSCPNVEGIVRQVVLSKINQTFVTVPATLRLFFHDCFVEGCDASVVIASPNNDAEKDAPDNLSLAGDGFDTVVKAKQAVEAQCPGIVSCADILAIAARDVVFLAGGPAYNMELGRRDGLISQASRVAGNLPEPTFNLIQLNTIFAKNNLSQIDMIALSGAHTLGFSHCTRFANRLYSFSPSNPVDPTLNPTYAQQLMQECPQNVDPQIAINMDPVTPQTFDNVYYQNLVGGKGLFSSDQVLFTDPASQPTVMDFAQNSGDFSGAFITAMTKLGRVGVKIGNQGEIRRDCAAFNS</sequence>
<dbReference type="FunFam" id="1.10.420.10:FF:000001">
    <property type="entry name" value="Peroxidase"/>
    <property type="match status" value="1"/>
</dbReference>
<feature type="binding site" evidence="17">
    <location>
        <position position="248"/>
    </location>
    <ligand>
        <name>Ca(2+)</name>
        <dbReference type="ChEBI" id="CHEBI:29108"/>
        <label>2</label>
    </ligand>
</feature>
<dbReference type="SUPFAM" id="SSF48113">
    <property type="entry name" value="Heme-dependent peroxidases"/>
    <property type="match status" value="1"/>
</dbReference>
<evidence type="ECO:0000256" key="12">
    <source>
        <dbReference type="ARBA" id="ARBA00023157"/>
    </source>
</evidence>
<proteinExistence type="inferred from homology"/>
<protein>
    <recommendedName>
        <fullName evidence="4 20">Peroxidase</fullName>
        <ecNumber evidence="4 20">1.11.1.7</ecNumber>
    </recommendedName>
</protein>
<comment type="cofactor">
    <cofactor evidence="17 20">
        <name>heme b</name>
        <dbReference type="ChEBI" id="CHEBI:60344"/>
    </cofactor>
    <text evidence="17 20">Binds 1 heme b (iron(II)-protoporphyrin IX) group per subunit.</text>
</comment>
<evidence type="ECO:0000256" key="19">
    <source>
        <dbReference type="PIRSR" id="PIRSR600823-5"/>
    </source>
</evidence>
<dbReference type="PRINTS" id="PR00461">
    <property type="entry name" value="PLPEROXIDASE"/>
</dbReference>
<dbReference type="GO" id="GO:0006979">
    <property type="term" value="P:response to oxidative stress"/>
    <property type="evidence" value="ECO:0007669"/>
    <property type="project" value="UniProtKB-UniRule"/>
</dbReference>
<evidence type="ECO:0000256" key="7">
    <source>
        <dbReference type="ARBA" id="ARBA00022617"/>
    </source>
</evidence>
<feature type="binding site" evidence="17">
    <location>
        <position position="74"/>
    </location>
    <ligand>
        <name>Ca(2+)</name>
        <dbReference type="ChEBI" id="CHEBI:29108"/>
        <label>1</label>
    </ligand>
</feature>
<keyword evidence="8 17" id="KW-0479">Metal-binding</keyword>
<comment type="similarity">
    <text evidence="3">Belongs to the peroxidase family. Ascorbate peroxidase subfamily.</text>
</comment>
<comment type="catalytic activity">
    <reaction evidence="1 20">
        <text>2 a phenolic donor + H2O2 = 2 a phenolic radical donor + 2 H2O</text>
        <dbReference type="Rhea" id="RHEA:56136"/>
        <dbReference type="ChEBI" id="CHEBI:15377"/>
        <dbReference type="ChEBI" id="CHEBI:16240"/>
        <dbReference type="ChEBI" id="CHEBI:139520"/>
        <dbReference type="ChEBI" id="CHEBI:139521"/>
        <dbReference type="EC" id="1.11.1.7"/>
    </reaction>
</comment>
<dbReference type="GO" id="GO:0140825">
    <property type="term" value="F:lactoperoxidase activity"/>
    <property type="evidence" value="ECO:0007669"/>
    <property type="project" value="UniProtKB-EC"/>
</dbReference>
<dbReference type="GO" id="GO:0005576">
    <property type="term" value="C:extracellular region"/>
    <property type="evidence" value="ECO:0007669"/>
    <property type="project" value="UniProtKB-SubCell"/>
</dbReference>
<comment type="caution">
    <text evidence="22">The sequence shown here is derived from an EMBL/GenBank/DDBJ whole genome shotgun (WGS) entry which is preliminary data.</text>
</comment>
<dbReference type="InterPro" id="IPR010255">
    <property type="entry name" value="Haem_peroxidase_sf"/>
</dbReference>
<dbReference type="PANTHER" id="PTHR31517">
    <property type="match status" value="1"/>
</dbReference>
<feature type="disulfide bond" evidence="19">
    <location>
        <begin position="68"/>
        <end position="73"/>
    </location>
</feature>
<feature type="binding site" evidence="17">
    <location>
        <position position="72"/>
    </location>
    <ligand>
        <name>Ca(2+)</name>
        <dbReference type="ChEBI" id="CHEBI:29108"/>
        <label>1</label>
    </ligand>
</feature>
<evidence type="ECO:0000256" key="8">
    <source>
        <dbReference type="ARBA" id="ARBA00022723"/>
    </source>
</evidence>
<evidence type="ECO:0000256" key="4">
    <source>
        <dbReference type="ARBA" id="ARBA00012313"/>
    </source>
</evidence>
<evidence type="ECO:0000313" key="22">
    <source>
        <dbReference type="EMBL" id="KAL0395793.1"/>
    </source>
</evidence>
<evidence type="ECO:0000256" key="15">
    <source>
        <dbReference type="PIRSR" id="PIRSR600823-1"/>
    </source>
</evidence>
<dbReference type="Pfam" id="PF00141">
    <property type="entry name" value="peroxidase"/>
    <property type="match status" value="1"/>
</dbReference>
<feature type="binding site" evidence="17">
    <location>
        <position position="70"/>
    </location>
    <ligand>
        <name>Ca(2+)</name>
        <dbReference type="ChEBI" id="CHEBI:29108"/>
        <label>1</label>
    </ligand>
</feature>
<dbReference type="GO" id="GO:0020037">
    <property type="term" value="F:heme binding"/>
    <property type="evidence" value="ECO:0007669"/>
    <property type="project" value="UniProtKB-UniRule"/>
</dbReference>
<dbReference type="Gene3D" id="1.10.420.10">
    <property type="entry name" value="Peroxidase, domain 2"/>
    <property type="match status" value="1"/>
</dbReference>
<dbReference type="InterPro" id="IPR019794">
    <property type="entry name" value="Peroxidases_AS"/>
</dbReference>
<organism evidence="22">
    <name type="scientific">Sesamum calycinum</name>
    <dbReference type="NCBI Taxonomy" id="2727403"/>
    <lineage>
        <taxon>Eukaryota</taxon>
        <taxon>Viridiplantae</taxon>
        <taxon>Streptophyta</taxon>
        <taxon>Embryophyta</taxon>
        <taxon>Tracheophyta</taxon>
        <taxon>Spermatophyta</taxon>
        <taxon>Magnoliopsida</taxon>
        <taxon>eudicotyledons</taxon>
        <taxon>Gunneridae</taxon>
        <taxon>Pentapetalae</taxon>
        <taxon>asterids</taxon>
        <taxon>lamiids</taxon>
        <taxon>Lamiales</taxon>
        <taxon>Pedaliaceae</taxon>
        <taxon>Sesamum</taxon>
    </lineage>
</organism>